<protein>
    <submittedName>
        <fullName evidence="1">Ester cyclase</fullName>
    </submittedName>
</protein>
<dbReference type="Pfam" id="PF07366">
    <property type="entry name" value="SnoaL"/>
    <property type="match status" value="1"/>
</dbReference>
<dbReference type="Gene3D" id="3.10.450.50">
    <property type="match status" value="1"/>
</dbReference>
<evidence type="ECO:0000313" key="1">
    <source>
        <dbReference type="EMBL" id="MEV0708192.1"/>
    </source>
</evidence>
<gene>
    <name evidence="1" type="ORF">AB0I48_11550</name>
</gene>
<evidence type="ECO:0000313" key="2">
    <source>
        <dbReference type="Proteomes" id="UP001551695"/>
    </source>
</evidence>
<proteinExistence type="predicted"/>
<dbReference type="InterPro" id="IPR009959">
    <property type="entry name" value="Cyclase_SnoaL-like"/>
</dbReference>
<sequence>MRAKILGVLAVSLLDHGTIDDFATIIAPRAINRPGRYAPAACRATGPDAVYATSMWLRRTFSDLTWTIRALSADESRVVVRADMTGRHTGDLVLHRDDGLPYRTLRASHLRFTVSRTYRFRIADARIIERSVDFGELGPEK</sequence>
<dbReference type="InterPro" id="IPR032710">
    <property type="entry name" value="NTF2-like_dom_sf"/>
</dbReference>
<accession>A0ABV3FS02</accession>
<keyword evidence="2" id="KW-1185">Reference proteome</keyword>
<comment type="caution">
    <text evidence="1">The sequence shown here is derived from an EMBL/GenBank/DDBJ whole genome shotgun (WGS) entry which is preliminary data.</text>
</comment>
<name>A0ABV3FS02_9NOCA</name>
<dbReference type="RefSeq" id="WP_357782609.1">
    <property type="nucleotide sequence ID" value="NZ_JBFAKC010000004.1"/>
</dbReference>
<reference evidence="1 2" key="1">
    <citation type="submission" date="2024-06" db="EMBL/GenBank/DDBJ databases">
        <title>The Natural Products Discovery Center: Release of the First 8490 Sequenced Strains for Exploring Actinobacteria Biosynthetic Diversity.</title>
        <authorList>
            <person name="Kalkreuter E."/>
            <person name="Kautsar S.A."/>
            <person name="Yang D."/>
            <person name="Bader C.D."/>
            <person name="Teijaro C.N."/>
            <person name="Fluegel L."/>
            <person name="Davis C.M."/>
            <person name="Simpson J.R."/>
            <person name="Lauterbach L."/>
            <person name="Steele A.D."/>
            <person name="Gui C."/>
            <person name="Meng S."/>
            <person name="Li G."/>
            <person name="Viehrig K."/>
            <person name="Ye F."/>
            <person name="Su P."/>
            <person name="Kiefer A.F."/>
            <person name="Nichols A."/>
            <person name="Cepeda A.J."/>
            <person name="Yan W."/>
            <person name="Fan B."/>
            <person name="Jiang Y."/>
            <person name="Adhikari A."/>
            <person name="Zheng C.-J."/>
            <person name="Schuster L."/>
            <person name="Cowan T.M."/>
            <person name="Smanski M.J."/>
            <person name="Chevrette M.G."/>
            <person name="De Carvalho L.P.S."/>
            <person name="Shen B."/>
        </authorList>
    </citation>
    <scope>NUCLEOTIDE SEQUENCE [LARGE SCALE GENOMIC DNA]</scope>
    <source>
        <strain evidence="1 2">NPDC050403</strain>
    </source>
</reference>
<organism evidence="1 2">
    <name type="scientific">Nocardia aurea</name>
    <dbReference type="NCBI Taxonomy" id="2144174"/>
    <lineage>
        <taxon>Bacteria</taxon>
        <taxon>Bacillati</taxon>
        <taxon>Actinomycetota</taxon>
        <taxon>Actinomycetes</taxon>
        <taxon>Mycobacteriales</taxon>
        <taxon>Nocardiaceae</taxon>
        <taxon>Nocardia</taxon>
    </lineage>
</organism>
<dbReference type="Proteomes" id="UP001551695">
    <property type="component" value="Unassembled WGS sequence"/>
</dbReference>
<dbReference type="SUPFAM" id="SSF54427">
    <property type="entry name" value="NTF2-like"/>
    <property type="match status" value="1"/>
</dbReference>
<dbReference type="EMBL" id="JBFAKC010000004">
    <property type="protein sequence ID" value="MEV0708192.1"/>
    <property type="molecule type" value="Genomic_DNA"/>
</dbReference>